<feature type="signal peptide" evidence="2">
    <location>
        <begin position="1"/>
        <end position="18"/>
    </location>
</feature>
<protein>
    <submittedName>
        <fullName evidence="3">Uncharacterized protein</fullName>
    </submittedName>
</protein>
<accession>A0ABQ8EZM5</accession>
<gene>
    <name evidence="3" type="ORF">BASA50_010223</name>
</gene>
<organism evidence="3 4">
    <name type="scientific">Batrachochytrium salamandrivorans</name>
    <dbReference type="NCBI Taxonomy" id="1357716"/>
    <lineage>
        <taxon>Eukaryota</taxon>
        <taxon>Fungi</taxon>
        <taxon>Fungi incertae sedis</taxon>
        <taxon>Chytridiomycota</taxon>
        <taxon>Chytridiomycota incertae sedis</taxon>
        <taxon>Chytridiomycetes</taxon>
        <taxon>Rhizophydiales</taxon>
        <taxon>Rhizophydiales incertae sedis</taxon>
        <taxon>Batrachochytrium</taxon>
    </lineage>
</organism>
<feature type="region of interest" description="Disordered" evidence="1">
    <location>
        <begin position="41"/>
        <end position="95"/>
    </location>
</feature>
<feature type="chain" id="PRO_5046890502" evidence="2">
    <location>
        <begin position="19"/>
        <end position="379"/>
    </location>
</feature>
<evidence type="ECO:0000313" key="4">
    <source>
        <dbReference type="Proteomes" id="UP001648503"/>
    </source>
</evidence>
<feature type="compositionally biased region" description="Basic and acidic residues" evidence="1">
    <location>
        <begin position="48"/>
        <end position="59"/>
    </location>
</feature>
<evidence type="ECO:0000256" key="2">
    <source>
        <dbReference type="SAM" id="SignalP"/>
    </source>
</evidence>
<evidence type="ECO:0000256" key="1">
    <source>
        <dbReference type="SAM" id="MobiDB-lite"/>
    </source>
</evidence>
<feature type="compositionally biased region" description="Low complexity" evidence="1">
    <location>
        <begin position="309"/>
        <end position="324"/>
    </location>
</feature>
<dbReference type="Proteomes" id="UP001648503">
    <property type="component" value="Unassembled WGS sequence"/>
</dbReference>
<dbReference type="EMBL" id="JAFCIX010000471">
    <property type="protein sequence ID" value="KAH6589181.1"/>
    <property type="molecule type" value="Genomic_DNA"/>
</dbReference>
<proteinExistence type="predicted"/>
<keyword evidence="4" id="KW-1185">Reference proteome</keyword>
<keyword evidence="2" id="KW-0732">Signal</keyword>
<comment type="caution">
    <text evidence="3">The sequence shown here is derived from an EMBL/GenBank/DDBJ whole genome shotgun (WGS) entry which is preliminary data.</text>
</comment>
<feature type="region of interest" description="Disordered" evidence="1">
    <location>
        <begin position="306"/>
        <end position="367"/>
    </location>
</feature>
<sequence length="379" mass="41152">MRLSTGIILSILSTNAFAIEHLNDAHPSSLLARRAVVADADGPSLQKRTNDEDQKKQEEQANPDTGEGPTDSHTYGPNQGDADKNGRGNVYTGLDSDQGRSSLCDALGDSPSQVLGHIKNRLSSKKKDLGLSFSKQKAAAASRGVRLHFIGKGGDKIREELYALLLLALETSHSYKVLYKDSVNSPFILELPTSTPSGSRKIYKDLQHEVQQSIRNHISDIKHAIGYITAEPVHLPHWLKELMKKTDLFCQSISNMGSKYLSLLKDLGISDGGHIKDLDRHIKALEAYKCRFSGYFSRIKEMVEDPIKTSKQQGSSKSSSSTLESKGRPDIEENPSDDGASGSAQLKSEASGGAPSEDGASSSAQSEDGVVYDLVDLRL</sequence>
<evidence type="ECO:0000313" key="3">
    <source>
        <dbReference type="EMBL" id="KAH6589181.1"/>
    </source>
</evidence>
<reference evidence="3 4" key="1">
    <citation type="submission" date="2021-02" db="EMBL/GenBank/DDBJ databases">
        <title>Variation within the Batrachochytrium salamandrivorans European outbreak.</title>
        <authorList>
            <person name="Kelly M."/>
            <person name="Pasmans F."/>
            <person name="Shea T.P."/>
            <person name="Munoz J.F."/>
            <person name="Carranza S."/>
            <person name="Cuomo C.A."/>
            <person name="Martel A."/>
        </authorList>
    </citation>
    <scope>NUCLEOTIDE SEQUENCE [LARGE SCALE GENOMIC DNA]</scope>
    <source>
        <strain evidence="3 4">AMFP18/2</strain>
    </source>
</reference>
<name>A0ABQ8EZM5_9FUNG</name>